<dbReference type="SMART" id="SM00365">
    <property type="entry name" value="LRR_SD22"/>
    <property type="match status" value="3"/>
</dbReference>
<reference evidence="5" key="2">
    <citation type="journal article" date="2023" name="Science">
        <title>Genomic signatures of disease resistance in endangered staghorn corals.</title>
        <authorList>
            <person name="Vollmer S.V."/>
            <person name="Selwyn J.D."/>
            <person name="Despard B.A."/>
            <person name="Roesel C.L."/>
        </authorList>
    </citation>
    <scope>NUCLEOTIDE SEQUENCE</scope>
    <source>
        <strain evidence="5">K2</strain>
    </source>
</reference>
<protein>
    <submittedName>
        <fullName evidence="5">Centriolin</fullName>
    </submittedName>
</protein>
<dbReference type="InterPro" id="IPR003591">
    <property type="entry name" value="Leu-rich_rpt_typical-subtyp"/>
</dbReference>
<accession>A0AAD9QTW8</accession>
<feature type="region of interest" description="Disordered" evidence="4">
    <location>
        <begin position="978"/>
        <end position="999"/>
    </location>
</feature>
<evidence type="ECO:0000256" key="4">
    <source>
        <dbReference type="SAM" id="MobiDB-lite"/>
    </source>
</evidence>
<feature type="region of interest" description="Disordered" evidence="4">
    <location>
        <begin position="833"/>
        <end position="852"/>
    </location>
</feature>
<evidence type="ECO:0000313" key="6">
    <source>
        <dbReference type="Proteomes" id="UP001249851"/>
    </source>
</evidence>
<feature type="region of interest" description="Disordered" evidence="4">
    <location>
        <begin position="1583"/>
        <end position="1608"/>
    </location>
</feature>
<dbReference type="InterPro" id="IPR032675">
    <property type="entry name" value="LRR_dom_sf"/>
</dbReference>
<reference evidence="5" key="1">
    <citation type="journal article" date="2023" name="G3 (Bethesda)">
        <title>Whole genome assembly and annotation of the endangered Caribbean coral Acropora cervicornis.</title>
        <authorList>
            <person name="Selwyn J.D."/>
            <person name="Vollmer S.V."/>
        </authorList>
    </citation>
    <scope>NUCLEOTIDE SEQUENCE</scope>
    <source>
        <strain evidence="5">K2</strain>
    </source>
</reference>
<dbReference type="Gene3D" id="1.20.5.1700">
    <property type="match status" value="1"/>
</dbReference>
<dbReference type="PROSITE" id="PS51450">
    <property type="entry name" value="LRR"/>
    <property type="match status" value="3"/>
</dbReference>
<evidence type="ECO:0000256" key="2">
    <source>
        <dbReference type="ARBA" id="ARBA00022737"/>
    </source>
</evidence>
<feature type="compositionally biased region" description="Basic and acidic residues" evidence="4">
    <location>
        <begin position="1583"/>
        <end position="1594"/>
    </location>
</feature>
<evidence type="ECO:0000256" key="1">
    <source>
        <dbReference type="ARBA" id="ARBA00022614"/>
    </source>
</evidence>
<feature type="coiled-coil region" evidence="3">
    <location>
        <begin position="353"/>
        <end position="422"/>
    </location>
</feature>
<evidence type="ECO:0000256" key="3">
    <source>
        <dbReference type="SAM" id="Coils"/>
    </source>
</evidence>
<dbReference type="SUPFAM" id="SSF52075">
    <property type="entry name" value="Outer arm dynein light chain 1"/>
    <property type="match status" value="1"/>
</dbReference>
<keyword evidence="2" id="KW-0677">Repeat</keyword>
<keyword evidence="1" id="KW-0433">Leucine-rich repeat</keyword>
<dbReference type="Pfam" id="PF14580">
    <property type="entry name" value="LRR_9"/>
    <property type="match status" value="1"/>
</dbReference>
<dbReference type="Gene3D" id="1.10.287.1490">
    <property type="match status" value="2"/>
</dbReference>
<dbReference type="InterPro" id="IPR050576">
    <property type="entry name" value="Cilia_flagella_integrity"/>
</dbReference>
<dbReference type="PANTHER" id="PTHR45973">
    <property type="entry name" value="PROTEIN PHOSPHATASE 1 REGULATORY SUBUNIT SDS22-RELATED"/>
    <property type="match status" value="1"/>
</dbReference>
<organism evidence="5 6">
    <name type="scientific">Acropora cervicornis</name>
    <name type="common">Staghorn coral</name>
    <dbReference type="NCBI Taxonomy" id="6130"/>
    <lineage>
        <taxon>Eukaryota</taxon>
        <taxon>Metazoa</taxon>
        <taxon>Cnidaria</taxon>
        <taxon>Anthozoa</taxon>
        <taxon>Hexacorallia</taxon>
        <taxon>Scleractinia</taxon>
        <taxon>Astrocoeniina</taxon>
        <taxon>Acroporidae</taxon>
        <taxon>Acropora</taxon>
    </lineage>
</organism>
<dbReference type="Gene3D" id="3.80.10.10">
    <property type="entry name" value="Ribonuclease Inhibitor"/>
    <property type="match status" value="1"/>
</dbReference>
<gene>
    <name evidence="5" type="ORF">P5673_009100</name>
</gene>
<dbReference type="Proteomes" id="UP001249851">
    <property type="component" value="Unassembled WGS sequence"/>
</dbReference>
<comment type="caution">
    <text evidence="5">The sequence shown here is derived from an EMBL/GenBank/DDBJ whole genome shotgun (WGS) entry which is preliminary data.</text>
</comment>
<dbReference type="EMBL" id="JARQWQ010000015">
    <property type="protein sequence ID" value="KAK2567282.1"/>
    <property type="molecule type" value="Genomic_DNA"/>
</dbReference>
<feature type="compositionally biased region" description="Low complexity" evidence="4">
    <location>
        <begin position="1507"/>
        <end position="1524"/>
    </location>
</feature>
<feature type="compositionally biased region" description="Basic residues" evidence="4">
    <location>
        <begin position="1595"/>
        <end position="1604"/>
    </location>
</feature>
<feature type="compositionally biased region" description="Basic residues" evidence="4">
    <location>
        <begin position="98"/>
        <end position="112"/>
    </location>
</feature>
<sequence>MIFFHWLVVHSSPGFYTYSINHPTFLPGLRKTGLEINTGNPDSVWSTKWPAIADLEHPECPILSVDRNFREEMAARRKERGKGPPKKGDRMASLAKSPRGRRPPSPRMKRMAAKKDDTFTKYIKESPRDDIVDKSTLEEIDSDEAPTRDVATPTKTGVAYLSETLIKRLTKEENVAQVTTLHVTLGKELNKKIKYIENLENLRKLLHLNLNNHMIEKIEKLDHLTQLRELHLANNCISKIEGLDLLVHLTVLNLNRNLIKSLPAPLFKKLKKLQKFHIAHNQLGSLIEVTKLRPPQDLNSFSLEGNPVASMEHSWQFVIFQLRSLKLLDGKEITEDDRQMADERFAQGEFEEVRRLEDEVFRQKKDYNMLQEEKRQALEELLQLKKLHSQQQASSLEQSQKIRELHQELDAKEELLSSKTAELSKACEKQFKLEQELAFYKLDAKFEHLGILPPPDDMDLQDGEEDESPYIGKARFKPNKFTGKSNIAGGEQRAEVITMGSRPSERYREQNKQVQQELHDSLIFDLRDKERAIQQAEEVLAQLNDQLNKRKTQVQDASDKLAQIQQAIADQAQLLGEEERKLVEAIAEKKNYIGKLQQVAKELEDRLRDIADDMKKREAETEKLRQALSNTPQNDPAYSHLQTRLTAKERQLLELQDEYNKLKHDMDRARERLQEEVAAVRDLEAQLAKLRKVNDDQDKLKEELKNIIDDLNNNLKLLKQQVAQQAKQINQLQHEKDALGQKLKEMQVQAANNRQLKDNIAKLQQQLKLNEDALERERRNCDALRRRLSDFEAKAAEGTSMEPALADAKKRLHEAEAEVTRLKNALNKLKQQLQDDRKAADNRLKREQDKVDRALQAARNAGDKDRELKELAAKITELTKDNASLAQRLRDAEDELSGLENLLDKEEVLERLAELKGDINRKRSSAREPQGDQDDLGRAIAELHQKYIGLMKELEKERRKQPDGDVEGLQARLQDAERALRQAKDRASQLAGDKSEQDAKLRRMADEIERLKDKLGRQENLEDELENEKAEHAKEMRGLERQIAQLRDQLLKARRGLEDQARLENARAPLQAKIRDMEDEMQHLQDKLGKVKADNKKLQDAIKSAEAGREDLEDRLADMMDKLREARVQAEEANARHDRQRQILENKVQALENELETAKNRLQSLRAQAEERLDRVKDASAHQVRDLEGKMADLRKQLDNERARADELLRRAQKREGGLKNLLGETEAQLQRTSQQSQAQQARLQDLENEIETLTRALKEAETQALKEKLTKELEAAHAERMKVTIQAAADKQLAEARHQISSLQSLLAEKDRQLQEQLTRGKQNASDIASQRAEIRNLASALAQQNEELERLMDDLTQLSKGPVHTQYLTYPDPSLTALTSEVEALRAALLQKEQQVASVTSPFHTPAHLVPGLATTHGMMPAQPPVYHMTTTGLATMPPGVVPSQSYLPQFANSGLVTTPVLVPSETYVPHVATSSSPSMPAAAFTQTYVPAVVQAPSQDVVSGTSPTRTVPAVPTVVTSPSQRSPEQVHHYHYFSGKNRQGTRRSQAVVPITSTPLSPEVLSAATGSVPLSSARHHHHYYHDDVSSQDSEKGKRKRRKSRKQRQDVLFCNFPNHEGLEYQVGRLEGLLSSSLQTQQIQVQLLI</sequence>
<dbReference type="SMART" id="SM00369">
    <property type="entry name" value="LRR_TYP"/>
    <property type="match status" value="2"/>
</dbReference>
<evidence type="ECO:0000313" key="5">
    <source>
        <dbReference type="EMBL" id="KAK2567282.1"/>
    </source>
</evidence>
<name>A0AAD9QTW8_ACRCE</name>
<dbReference type="InterPro" id="IPR001611">
    <property type="entry name" value="Leu-rich_rpt"/>
</dbReference>
<feature type="region of interest" description="Disordered" evidence="4">
    <location>
        <begin position="1502"/>
        <end position="1530"/>
    </location>
</feature>
<keyword evidence="6" id="KW-1185">Reference proteome</keyword>
<dbReference type="PANTHER" id="PTHR45973:SF36">
    <property type="entry name" value="CENTRIOLIN"/>
    <property type="match status" value="1"/>
</dbReference>
<feature type="region of interest" description="Disordered" evidence="4">
    <location>
        <begin position="74"/>
        <end position="114"/>
    </location>
</feature>
<keyword evidence="3" id="KW-0175">Coiled coil</keyword>
<proteinExistence type="predicted"/>